<organism evidence="1 2">
    <name type="scientific">Trifolium subterraneum</name>
    <name type="common">Subterranean clover</name>
    <dbReference type="NCBI Taxonomy" id="3900"/>
    <lineage>
        <taxon>Eukaryota</taxon>
        <taxon>Viridiplantae</taxon>
        <taxon>Streptophyta</taxon>
        <taxon>Embryophyta</taxon>
        <taxon>Tracheophyta</taxon>
        <taxon>Spermatophyta</taxon>
        <taxon>Magnoliopsida</taxon>
        <taxon>eudicotyledons</taxon>
        <taxon>Gunneridae</taxon>
        <taxon>Pentapetalae</taxon>
        <taxon>rosids</taxon>
        <taxon>fabids</taxon>
        <taxon>Fabales</taxon>
        <taxon>Fabaceae</taxon>
        <taxon>Papilionoideae</taxon>
        <taxon>50 kb inversion clade</taxon>
        <taxon>NPAAA clade</taxon>
        <taxon>Hologalegina</taxon>
        <taxon>IRL clade</taxon>
        <taxon>Trifolieae</taxon>
        <taxon>Trifolium</taxon>
    </lineage>
</organism>
<name>A0A2Z6P156_TRISU</name>
<reference evidence="2" key="1">
    <citation type="journal article" date="2017" name="Front. Plant Sci.">
        <title>Climate Clever Clovers: New Paradigm to Reduce the Environmental Footprint of Ruminants by Breeding Low Methanogenic Forages Utilizing Haplotype Variation.</title>
        <authorList>
            <person name="Kaur P."/>
            <person name="Appels R."/>
            <person name="Bayer P.E."/>
            <person name="Keeble-Gagnere G."/>
            <person name="Wang J."/>
            <person name="Hirakawa H."/>
            <person name="Shirasawa K."/>
            <person name="Vercoe P."/>
            <person name="Stefanova K."/>
            <person name="Durmic Z."/>
            <person name="Nichols P."/>
            <person name="Revell C."/>
            <person name="Isobe S.N."/>
            <person name="Edwards D."/>
            <person name="Erskine W."/>
        </authorList>
    </citation>
    <scope>NUCLEOTIDE SEQUENCE [LARGE SCALE GENOMIC DNA]</scope>
    <source>
        <strain evidence="2">cv. Daliak</strain>
    </source>
</reference>
<dbReference type="AlphaFoldDB" id="A0A2Z6P156"/>
<proteinExistence type="predicted"/>
<protein>
    <submittedName>
        <fullName evidence="1">Uncharacterized protein</fullName>
    </submittedName>
</protein>
<dbReference type="EMBL" id="DF974696">
    <property type="protein sequence ID" value="GAU50138.1"/>
    <property type="molecule type" value="Genomic_DNA"/>
</dbReference>
<gene>
    <name evidence="1" type="ORF">TSUD_281180</name>
</gene>
<sequence length="59" mass="6905">MPLYESSYNNERRILKNSDDEDKFNKLSTEEHFHGVGQLWNTILSKRCSLTAHVMVGYT</sequence>
<evidence type="ECO:0000313" key="2">
    <source>
        <dbReference type="Proteomes" id="UP000242715"/>
    </source>
</evidence>
<dbReference type="Proteomes" id="UP000242715">
    <property type="component" value="Unassembled WGS sequence"/>
</dbReference>
<evidence type="ECO:0000313" key="1">
    <source>
        <dbReference type="EMBL" id="GAU50138.1"/>
    </source>
</evidence>
<accession>A0A2Z6P156</accession>
<keyword evidence="2" id="KW-1185">Reference proteome</keyword>